<dbReference type="PROSITE" id="PS00108">
    <property type="entry name" value="PROTEIN_KINASE_ST"/>
    <property type="match status" value="1"/>
</dbReference>
<keyword evidence="8" id="KW-0808">Transferase</keyword>
<evidence type="ECO:0000313" key="9">
    <source>
        <dbReference type="Proteomes" id="UP000033647"/>
    </source>
</evidence>
<evidence type="ECO:0000256" key="5">
    <source>
        <dbReference type="ARBA" id="ARBA00047811"/>
    </source>
</evidence>
<protein>
    <recommendedName>
        <fullName evidence="2">cyclin-dependent kinase</fullName>
        <ecNumber evidence="2">2.7.11.22</ecNumber>
    </recommendedName>
</protein>
<dbReference type="Gene3D" id="1.10.510.10">
    <property type="entry name" value="Transferase(Phosphotransferase) domain 1"/>
    <property type="match status" value="1"/>
</dbReference>
<dbReference type="OrthoDB" id="4062651at2759"/>
<dbReference type="SMART" id="SM00220">
    <property type="entry name" value="S_TKc"/>
    <property type="match status" value="1"/>
</dbReference>
<dbReference type="GO" id="GO:0004693">
    <property type="term" value="F:cyclin-dependent protein serine/threonine kinase activity"/>
    <property type="evidence" value="ECO:0007669"/>
    <property type="project" value="UniProtKB-EC"/>
</dbReference>
<keyword evidence="8" id="KW-0418">Kinase</keyword>
<keyword evidence="4" id="KW-0067">ATP-binding</keyword>
<keyword evidence="3" id="KW-0547">Nucleotide-binding</keyword>
<proteinExistence type="inferred from homology"/>
<evidence type="ECO:0000259" key="7">
    <source>
        <dbReference type="PROSITE" id="PS50011"/>
    </source>
</evidence>
<dbReference type="AlphaFoldDB" id="A0A0F4GYF1"/>
<sequence length="321" mass="36400">MAESYTGSTGTVYTVETVLQDKGPPHGRVFLARDGRRPVVLKEIAQVWDLRRDMYARTIDSPHVRKLLDTVPAHKIFVFEYLNEDLLKLTWKKLPSPILRSILKTGLRGLASLHEKDIVHTDVKADNFLVQIALDDDPSKIRLEKVELGDLEDSAPIPNGQSLVGAQLGNDMWRSPEAHAMGPIKTPSDMFSFGIVCLFAMTQVLPFEVDVDKLEPGIEKPVVIMERQLSYFADEDTLEGLLEYLGESNQFVQLFRVLKSGFGDHQPRRPFALWQGLDVENEDAFRDLVVKLTNFDPTKRLTASQALQHEWFRDVRDISST</sequence>
<dbReference type="GO" id="GO:0005524">
    <property type="term" value="F:ATP binding"/>
    <property type="evidence" value="ECO:0007669"/>
    <property type="project" value="UniProtKB-KW"/>
</dbReference>
<accession>A0A0F4GYF1</accession>
<dbReference type="STRING" id="1047168.A0A0F4GYF1"/>
<comment type="caution">
    <text evidence="8">The sequence shown here is derived from an EMBL/GenBank/DDBJ whole genome shotgun (WGS) entry which is preliminary data.</text>
</comment>
<keyword evidence="9" id="KW-1185">Reference proteome</keyword>
<evidence type="ECO:0000256" key="6">
    <source>
        <dbReference type="ARBA" id="ARBA00048367"/>
    </source>
</evidence>
<gene>
    <name evidence="8" type="ORF">TI39_contig298g00065</name>
</gene>
<dbReference type="SUPFAM" id="SSF56112">
    <property type="entry name" value="Protein kinase-like (PK-like)"/>
    <property type="match status" value="1"/>
</dbReference>
<evidence type="ECO:0000313" key="8">
    <source>
        <dbReference type="EMBL" id="KJY01246.1"/>
    </source>
</evidence>
<dbReference type="InterPro" id="IPR008271">
    <property type="entry name" value="Ser/Thr_kinase_AS"/>
</dbReference>
<reference evidence="8 9" key="1">
    <citation type="submission" date="2015-03" db="EMBL/GenBank/DDBJ databases">
        <title>RNA-seq based gene annotation and comparative genomics of four Zymoseptoria species reveal species-specific pathogenicity related genes and transposable element activity.</title>
        <authorList>
            <person name="Grandaubert J."/>
            <person name="Bhattacharyya A."/>
            <person name="Stukenbrock E.H."/>
        </authorList>
    </citation>
    <scope>NUCLEOTIDE SEQUENCE [LARGE SCALE GENOMIC DNA]</scope>
    <source>
        <strain evidence="8 9">Zb18110</strain>
    </source>
</reference>
<dbReference type="InterPro" id="IPR050108">
    <property type="entry name" value="CDK"/>
</dbReference>
<evidence type="ECO:0000256" key="2">
    <source>
        <dbReference type="ARBA" id="ARBA00012425"/>
    </source>
</evidence>
<comment type="similarity">
    <text evidence="1">Belongs to the protein kinase superfamily. CMGC Ser/Thr protein kinase family. CDC2/CDKX subfamily.</text>
</comment>
<comment type="catalytic activity">
    <reaction evidence="5">
        <text>L-threonyl-[protein] + ATP = O-phospho-L-threonyl-[protein] + ADP + H(+)</text>
        <dbReference type="Rhea" id="RHEA:46608"/>
        <dbReference type="Rhea" id="RHEA-COMP:11060"/>
        <dbReference type="Rhea" id="RHEA-COMP:11605"/>
        <dbReference type="ChEBI" id="CHEBI:15378"/>
        <dbReference type="ChEBI" id="CHEBI:30013"/>
        <dbReference type="ChEBI" id="CHEBI:30616"/>
        <dbReference type="ChEBI" id="CHEBI:61977"/>
        <dbReference type="ChEBI" id="CHEBI:456216"/>
        <dbReference type="EC" id="2.7.11.22"/>
    </reaction>
</comment>
<evidence type="ECO:0000256" key="1">
    <source>
        <dbReference type="ARBA" id="ARBA00006485"/>
    </source>
</evidence>
<dbReference type="Proteomes" id="UP000033647">
    <property type="component" value="Unassembled WGS sequence"/>
</dbReference>
<dbReference type="PROSITE" id="PS50011">
    <property type="entry name" value="PROTEIN_KINASE_DOM"/>
    <property type="match status" value="1"/>
</dbReference>
<dbReference type="PANTHER" id="PTHR24056">
    <property type="entry name" value="CELL DIVISION PROTEIN KINASE"/>
    <property type="match status" value="1"/>
</dbReference>
<dbReference type="EMBL" id="LAFY01000290">
    <property type="protein sequence ID" value="KJY01246.1"/>
    <property type="molecule type" value="Genomic_DNA"/>
</dbReference>
<dbReference type="Pfam" id="PF00069">
    <property type="entry name" value="Pkinase"/>
    <property type="match status" value="1"/>
</dbReference>
<dbReference type="InterPro" id="IPR011009">
    <property type="entry name" value="Kinase-like_dom_sf"/>
</dbReference>
<evidence type="ECO:0000256" key="4">
    <source>
        <dbReference type="ARBA" id="ARBA00022840"/>
    </source>
</evidence>
<organism evidence="8 9">
    <name type="scientific">Zymoseptoria brevis</name>
    <dbReference type="NCBI Taxonomy" id="1047168"/>
    <lineage>
        <taxon>Eukaryota</taxon>
        <taxon>Fungi</taxon>
        <taxon>Dikarya</taxon>
        <taxon>Ascomycota</taxon>
        <taxon>Pezizomycotina</taxon>
        <taxon>Dothideomycetes</taxon>
        <taxon>Dothideomycetidae</taxon>
        <taxon>Mycosphaerellales</taxon>
        <taxon>Mycosphaerellaceae</taxon>
        <taxon>Zymoseptoria</taxon>
    </lineage>
</organism>
<name>A0A0F4GYF1_9PEZI</name>
<feature type="domain" description="Protein kinase" evidence="7">
    <location>
        <begin position="1"/>
        <end position="312"/>
    </location>
</feature>
<evidence type="ECO:0000256" key="3">
    <source>
        <dbReference type="ARBA" id="ARBA00022741"/>
    </source>
</evidence>
<dbReference type="InterPro" id="IPR000719">
    <property type="entry name" value="Prot_kinase_dom"/>
</dbReference>
<dbReference type="EC" id="2.7.11.22" evidence="2"/>
<comment type="catalytic activity">
    <reaction evidence="6">
        <text>L-seryl-[protein] + ATP = O-phospho-L-seryl-[protein] + ADP + H(+)</text>
        <dbReference type="Rhea" id="RHEA:17989"/>
        <dbReference type="Rhea" id="RHEA-COMP:9863"/>
        <dbReference type="Rhea" id="RHEA-COMP:11604"/>
        <dbReference type="ChEBI" id="CHEBI:15378"/>
        <dbReference type="ChEBI" id="CHEBI:29999"/>
        <dbReference type="ChEBI" id="CHEBI:30616"/>
        <dbReference type="ChEBI" id="CHEBI:83421"/>
        <dbReference type="ChEBI" id="CHEBI:456216"/>
        <dbReference type="EC" id="2.7.11.22"/>
    </reaction>
</comment>
<dbReference type="GO" id="GO:0005634">
    <property type="term" value="C:nucleus"/>
    <property type="evidence" value="ECO:0007669"/>
    <property type="project" value="TreeGrafter"/>
</dbReference>